<dbReference type="PANTHER" id="PTHR21178:SF8">
    <property type="entry name" value="CILIA- AND FLAGELLA-ASSOCIATED PROTEIN 61"/>
    <property type="match status" value="1"/>
</dbReference>
<feature type="region of interest" description="Disordered" evidence="1">
    <location>
        <begin position="102"/>
        <end position="122"/>
    </location>
</feature>
<proteinExistence type="predicted"/>
<evidence type="ECO:0000256" key="1">
    <source>
        <dbReference type="SAM" id="MobiDB-lite"/>
    </source>
</evidence>
<gene>
    <name evidence="2" type="ORF">TPAB3V08_LOCUS1797</name>
</gene>
<dbReference type="EMBL" id="CAJPIN010001723">
    <property type="protein sequence ID" value="CAG2054777.1"/>
    <property type="molecule type" value="Genomic_DNA"/>
</dbReference>
<reference evidence="2" key="1">
    <citation type="submission" date="2021-03" db="EMBL/GenBank/DDBJ databases">
        <authorList>
            <person name="Tran Van P."/>
        </authorList>
    </citation>
    <scope>NUCLEOTIDE SEQUENCE</scope>
</reference>
<organism evidence="2 3">
    <name type="scientific">Timema podura</name>
    <name type="common">Walking stick</name>
    <dbReference type="NCBI Taxonomy" id="61482"/>
    <lineage>
        <taxon>Eukaryota</taxon>
        <taxon>Metazoa</taxon>
        <taxon>Ecdysozoa</taxon>
        <taxon>Arthropoda</taxon>
        <taxon>Hexapoda</taxon>
        <taxon>Insecta</taxon>
        <taxon>Pterygota</taxon>
        <taxon>Neoptera</taxon>
        <taxon>Polyneoptera</taxon>
        <taxon>Phasmatodea</taxon>
        <taxon>Timematodea</taxon>
        <taxon>Timematoidea</taxon>
        <taxon>Timematidae</taxon>
        <taxon>Timema</taxon>
    </lineage>
</organism>
<dbReference type="InterPro" id="IPR038884">
    <property type="entry name" value="CFAP61"/>
</dbReference>
<sequence>MEVRNRVVGMLSLSSNVNYTLLNHHFELVPFYGLRQPDERDKITLPAVARTDSQESLHFTESELTIYSSILGSLHTAQYRLGYGMLPWYTRRELSVVLEDMEESKQSTEEEELKESPSDDMVIVNDPTSTMFEKVFEQVESVRELAQPEEEEHISSENSIINKIRNTAMNMLADSAPPEIKTKTHMKILPSYHGLPNAFLVELFMMAPDQDDRLSMDFLEAAFECYPDMEYCIISLPCSYPAHPTLQHFVMATPRSGSSFEHELYVVHRNSVLRMFFDCMRFEINIGIFNIIFSLTTTNTAIIIY</sequence>
<dbReference type="Proteomes" id="UP001153148">
    <property type="component" value="Unassembled WGS sequence"/>
</dbReference>
<comment type="caution">
    <text evidence="2">The sequence shown here is derived from an EMBL/GenBank/DDBJ whole genome shotgun (WGS) entry which is preliminary data.</text>
</comment>
<accession>A0ABN7NMP9</accession>
<evidence type="ECO:0000313" key="3">
    <source>
        <dbReference type="Proteomes" id="UP001153148"/>
    </source>
</evidence>
<protein>
    <submittedName>
        <fullName evidence="2">Uncharacterized protein</fullName>
    </submittedName>
</protein>
<keyword evidence="3" id="KW-1185">Reference proteome</keyword>
<evidence type="ECO:0000313" key="2">
    <source>
        <dbReference type="EMBL" id="CAG2054777.1"/>
    </source>
</evidence>
<name>A0ABN7NMP9_TIMPD</name>
<dbReference type="PANTHER" id="PTHR21178">
    <property type="entry name" value="CILIA- AND FLAGELLA-ASSOCIATED PROTEIN 61"/>
    <property type="match status" value="1"/>
</dbReference>